<feature type="domain" description="Major tropism determinant N-terminal" evidence="1">
    <location>
        <begin position="5"/>
        <end position="41"/>
    </location>
</feature>
<dbReference type="Gene3D" id="2.10.10.30">
    <property type="match status" value="1"/>
</dbReference>
<dbReference type="Pfam" id="PF18454">
    <property type="entry name" value="Mtd_N"/>
    <property type="match status" value="1"/>
</dbReference>
<gene>
    <name evidence="2" type="ORF">UFOVP240_196</name>
</gene>
<evidence type="ECO:0000259" key="1">
    <source>
        <dbReference type="Pfam" id="PF18454"/>
    </source>
</evidence>
<protein>
    <recommendedName>
        <fullName evidence="1">Major tropism determinant N-terminal domain-containing protein</fullName>
    </recommendedName>
</protein>
<name>A0A6J7X2Q1_9CAUD</name>
<sequence length="217" mass="21017">MSKQVRFRRGTTAQHSVFTGPAGEVTVDTDKKVTVVHDGVTAGGIPTARVDRPRGWTTTSIITATSTWTQTGKTDLKRIMVWAWGGGGNGSTNAGGSGGYGWVKLEAAAITTNVTVTIGGSGGGTTSFGTYIVCTGGAAGGADATAAAPGSASGTGVINLGATCGQMRSGSAVVSAGRGLGGGNGGVAAKGITGSGGGQSAAGAQGSVIIQEIYGYV</sequence>
<dbReference type="EMBL" id="LR798293">
    <property type="protein sequence ID" value="CAB5221563.1"/>
    <property type="molecule type" value="Genomic_DNA"/>
</dbReference>
<proteinExistence type="predicted"/>
<dbReference type="InterPro" id="IPR041352">
    <property type="entry name" value="Mtd_N"/>
</dbReference>
<organism evidence="2">
    <name type="scientific">uncultured Caudovirales phage</name>
    <dbReference type="NCBI Taxonomy" id="2100421"/>
    <lineage>
        <taxon>Viruses</taxon>
        <taxon>Duplodnaviria</taxon>
        <taxon>Heunggongvirae</taxon>
        <taxon>Uroviricota</taxon>
        <taxon>Caudoviricetes</taxon>
        <taxon>Peduoviridae</taxon>
        <taxon>Maltschvirus</taxon>
        <taxon>Maltschvirus maltsch</taxon>
    </lineage>
</organism>
<accession>A0A6J7X2Q1</accession>
<evidence type="ECO:0000313" key="2">
    <source>
        <dbReference type="EMBL" id="CAB5221563.1"/>
    </source>
</evidence>
<reference evidence="2" key="1">
    <citation type="submission" date="2020-05" db="EMBL/GenBank/DDBJ databases">
        <authorList>
            <person name="Chiriac C."/>
            <person name="Salcher M."/>
            <person name="Ghai R."/>
            <person name="Kavagutti S V."/>
        </authorList>
    </citation>
    <scope>NUCLEOTIDE SEQUENCE</scope>
</reference>